<sequence length="290" mass="31877">MVLPRVTGQKGESSGASGSPGQGQHQKRAAWAQLCGVEGRGRPLEGPAVGRGSAVGLQGGRCRWGGGGELRAGGWCCCRLLTLPGALHPAPCTHAPREVLSAPAELPTRALSPRRRFQSLQETMLFWTLLLAVGLPLVSNQNESLYVEPEPDAAESLPGTYSLKCHDCWDINNFNCPQIRTCPYHIRRCLTISIRLNVRELFVYKNCTYNCTFVYRSEEPPEAIRIMKTNSFYFVRCCNAMTCNEGGPTNLERDIIPDYPIEEELEGAVRLGESTFFLSVASILVSNTLT</sequence>
<organism evidence="3 4">
    <name type="scientific">Canis lupus dingo</name>
    <name type="common">dingo</name>
    <dbReference type="NCBI Taxonomy" id="286419"/>
    <lineage>
        <taxon>Eukaryota</taxon>
        <taxon>Metazoa</taxon>
        <taxon>Chordata</taxon>
        <taxon>Craniata</taxon>
        <taxon>Vertebrata</taxon>
        <taxon>Euteleostomi</taxon>
        <taxon>Mammalia</taxon>
        <taxon>Eutheria</taxon>
        <taxon>Laurasiatheria</taxon>
        <taxon>Carnivora</taxon>
        <taxon>Caniformia</taxon>
        <taxon>Canidae</taxon>
        <taxon>Canis</taxon>
    </lineage>
</organism>
<protein>
    <recommendedName>
        <fullName evidence="2">UPAR/Ly6 domain-containing protein</fullName>
    </recommendedName>
</protein>
<dbReference type="Proteomes" id="UP000694391">
    <property type="component" value="Unplaced"/>
</dbReference>
<evidence type="ECO:0000313" key="4">
    <source>
        <dbReference type="Proteomes" id="UP000694391"/>
    </source>
</evidence>
<dbReference type="InterPro" id="IPR016054">
    <property type="entry name" value="LY6_UPA_recep-like"/>
</dbReference>
<proteinExistence type="predicted"/>
<dbReference type="Ensembl" id="ENSCAFT00020027261.1">
    <property type="protein sequence ID" value="ENSCAFP00020023589.1"/>
    <property type="gene ID" value="ENSCAFG00020018604.1"/>
</dbReference>
<dbReference type="SUPFAM" id="SSF57302">
    <property type="entry name" value="Snake toxin-like"/>
    <property type="match status" value="1"/>
</dbReference>
<dbReference type="PANTHER" id="PTHR15049">
    <property type="entry name" value="GLYCOSYL-PHOSPHATIDYLINOSITOL-ANCHORED MOLECULE-LIKE PROTEIN-RELATED"/>
    <property type="match status" value="1"/>
</dbReference>
<name>A0A8C0L1V5_CANLU</name>
<feature type="domain" description="UPAR/Ly6" evidence="2">
    <location>
        <begin position="163"/>
        <end position="256"/>
    </location>
</feature>
<dbReference type="CDD" id="cd23555">
    <property type="entry name" value="TFP_LU_ECD_GML"/>
    <property type="match status" value="1"/>
</dbReference>
<dbReference type="PANTHER" id="PTHR15049:SF2">
    <property type="entry name" value="GLYCOSYL-PHOSPHATIDYLINOSITOL-ANCHORED MOLECULE-LIKE PROTEIN"/>
    <property type="match status" value="1"/>
</dbReference>
<dbReference type="GeneTree" id="ENSGT00940000159966"/>
<reference evidence="3" key="2">
    <citation type="submission" date="2025-09" db="UniProtKB">
        <authorList>
            <consortium name="Ensembl"/>
        </authorList>
    </citation>
    <scope>IDENTIFICATION</scope>
</reference>
<dbReference type="AlphaFoldDB" id="A0A8C0L1V5"/>
<dbReference type="InterPro" id="IPR052874">
    <property type="entry name" value="Sperm-ZP_regulatory"/>
</dbReference>
<evidence type="ECO:0000259" key="2">
    <source>
        <dbReference type="SMART" id="SM00134"/>
    </source>
</evidence>
<dbReference type="InterPro" id="IPR045860">
    <property type="entry name" value="Snake_toxin-like_sf"/>
</dbReference>
<dbReference type="Pfam" id="PF00021">
    <property type="entry name" value="UPAR_LY6"/>
    <property type="match status" value="1"/>
</dbReference>
<feature type="region of interest" description="Disordered" evidence="1">
    <location>
        <begin position="1"/>
        <end position="25"/>
    </location>
</feature>
<accession>A0A8C0L1V5</accession>
<dbReference type="Gene3D" id="2.10.60.10">
    <property type="entry name" value="CD59"/>
    <property type="match status" value="1"/>
</dbReference>
<feature type="compositionally biased region" description="Low complexity" evidence="1">
    <location>
        <begin position="11"/>
        <end position="24"/>
    </location>
</feature>
<evidence type="ECO:0000313" key="3">
    <source>
        <dbReference type="Ensembl" id="ENSCAFP00020023589.1"/>
    </source>
</evidence>
<reference evidence="3" key="1">
    <citation type="submission" date="2025-08" db="UniProtKB">
        <authorList>
            <consortium name="Ensembl"/>
        </authorList>
    </citation>
    <scope>IDENTIFICATION</scope>
</reference>
<dbReference type="SMART" id="SM00134">
    <property type="entry name" value="LU"/>
    <property type="match status" value="1"/>
</dbReference>
<keyword evidence="4" id="KW-1185">Reference proteome</keyword>
<evidence type="ECO:0000256" key="1">
    <source>
        <dbReference type="SAM" id="MobiDB-lite"/>
    </source>
</evidence>